<dbReference type="InterPro" id="IPR014001">
    <property type="entry name" value="Helicase_ATP-bd"/>
</dbReference>
<sequence length="726" mass="82478">MKVFYKLKEWERIRQKYNDKGAVKRREEKLIKKFNKWDKKCELYERKVREYKDIKREGNRGVISWVKDILGVKGEEEEIPLPDNLKPFYSYSPKPRKPDFTLLDATDPNLRKLTPLEKKVLKNSSQTTSLLSQIKSEWSESYSQYLLETHGPSFTKAALIKATSDLTSPSSLYPLPRLSHRKITYHSGPTNSGKTYNALLALKSAPTGMYLGPLRLLALEVYEELTSSGVYCSLITGQERRNVPFSTHVSATVEMARMEEFDVVVIDEIQLLGDEERGAGWTRAFMGVECKEVHVCGGGEGVERVRRMAEECGDDFEVVEYERFNELKVEEGPLNKNKDYKTGVREGDAIVAFSKNDIFAIRREIEENTEFKCCVIYGALPPESRAQQAKLFNDPSSDYKVLVASDAVGLGLNLNIGRVVFHTMFKGGRNVEILNHSLVKQIAGRAGRRNSVYKHGAVTCRRKEDMGHLRKMLETDIRPIERAGLLPNVQHVEAFADVTGIESMSELFSQFTSAAQVSRGYFLCRQEAISKAASMADTLENLKVTEKFTLCIAPFNESDEMAKNLVMGFAEALQRGRPYGLDVKIPEGRVKTFEDLGHLCALHHLIDLYLWLSQRFEVADNALETATAMRRKRVLLGMITEALEGGEGALKLKHDYNKMDERYRARWRKVQRERQGRDRGGKGERRFNPNRGTGKEEASARGPASRNQKQRRFARGKKRQDAAAVS</sequence>
<evidence type="ECO:0000256" key="5">
    <source>
        <dbReference type="ARBA" id="ARBA00022741"/>
    </source>
</evidence>
<dbReference type="Gene3D" id="3.40.50.300">
    <property type="entry name" value="P-loop containing nucleotide triphosphate hydrolases"/>
    <property type="match status" value="2"/>
</dbReference>
<gene>
    <name evidence="15" type="ORF">TrST_g9284</name>
</gene>
<protein>
    <recommendedName>
        <fullName evidence="4">RNA helicase</fullName>
        <ecNumber evidence="4">3.6.4.13</ecNumber>
    </recommendedName>
</protein>
<dbReference type="PROSITE" id="PS51192">
    <property type="entry name" value="HELICASE_ATP_BIND_1"/>
    <property type="match status" value="1"/>
</dbReference>
<comment type="catalytic activity">
    <reaction evidence="11">
        <text>ATP + H2O = ADP + phosphate + H(+)</text>
        <dbReference type="Rhea" id="RHEA:13065"/>
        <dbReference type="ChEBI" id="CHEBI:15377"/>
        <dbReference type="ChEBI" id="CHEBI:15378"/>
        <dbReference type="ChEBI" id="CHEBI:30616"/>
        <dbReference type="ChEBI" id="CHEBI:43474"/>
        <dbReference type="ChEBI" id="CHEBI:456216"/>
        <dbReference type="EC" id="3.6.4.13"/>
    </reaction>
</comment>
<evidence type="ECO:0000256" key="1">
    <source>
        <dbReference type="ARBA" id="ARBA00001936"/>
    </source>
</evidence>
<dbReference type="SUPFAM" id="SSF52540">
    <property type="entry name" value="P-loop containing nucleoside triphosphate hydrolases"/>
    <property type="match status" value="1"/>
</dbReference>
<dbReference type="InterPro" id="IPR001650">
    <property type="entry name" value="Helicase_C-like"/>
</dbReference>
<dbReference type="GO" id="GO:0003724">
    <property type="term" value="F:RNA helicase activity"/>
    <property type="evidence" value="ECO:0007669"/>
    <property type="project" value="UniProtKB-EC"/>
</dbReference>
<keyword evidence="10" id="KW-0496">Mitochondrion</keyword>
<feature type="compositionally biased region" description="Basic and acidic residues" evidence="12">
    <location>
        <begin position="670"/>
        <end position="699"/>
    </location>
</feature>
<dbReference type="InterPro" id="IPR055206">
    <property type="entry name" value="DEXQc_SUV3"/>
</dbReference>
<feature type="region of interest" description="Disordered" evidence="12">
    <location>
        <begin position="670"/>
        <end position="726"/>
    </location>
</feature>
<feature type="domain" description="Helicase C-terminal" evidence="14">
    <location>
        <begin position="320"/>
        <end position="493"/>
    </location>
</feature>
<dbReference type="PANTHER" id="PTHR12131">
    <property type="entry name" value="ATP-DEPENDENT RNA AND DNA HELICASE"/>
    <property type="match status" value="1"/>
</dbReference>
<dbReference type="Pfam" id="PF18147">
    <property type="entry name" value="Suv3_C_1"/>
    <property type="match status" value="1"/>
</dbReference>
<feature type="domain" description="Helicase ATP-binding" evidence="13">
    <location>
        <begin position="175"/>
        <end position="277"/>
    </location>
</feature>
<keyword evidence="8" id="KW-0067">ATP-binding</keyword>
<evidence type="ECO:0000259" key="13">
    <source>
        <dbReference type="PROSITE" id="PS51192"/>
    </source>
</evidence>
<dbReference type="Proteomes" id="UP001165085">
    <property type="component" value="Unassembled WGS sequence"/>
</dbReference>
<evidence type="ECO:0000313" key="15">
    <source>
        <dbReference type="EMBL" id="GMH63924.1"/>
    </source>
</evidence>
<dbReference type="GO" id="GO:0045025">
    <property type="term" value="C:mitochondrial degradosome"/>
    <property type="evidence" value="ECO:0007669"/>
    <property type="project" value="TreeGrafter"/>
</dbReference>
<dbReference type="SMART" id="SM00490">
    <property type="entry name" value="HELICc"/>
    <property type="match status" value="1"/>
</dbReference>
<dbReference type="InterPro" id="IPR050699">
    <property type="entry name" value="RNA-DNA_Helicase"/>
</dbReference>
<accession>A0A9W7A8N7</accession>
<dbReference type="EMBL" id="BRXY01000089">
    <property type="protein sequence ID" value="GMH63924.1"/>
    <property type="molecule type" value="Genomic_DNA"/>
</dbReference>
<dbReference type="Pfam" id="PF12513">
    <property type="entry name" value="SUV3_C"/>
    <property type="match status" value="1"/>
</dbReference>
<dbReference type="InterPro" id="IPR041082">
    <property type="entry name" value="Suv3_C_1"/>
</dbReference>
<evidence type="ECO:0000256" key="7">
    <source>
        <dbReference type="ARBA" id="ARBA00022806"/>
    </source>
</evidence>
<name>A0A9W7A8N7_9STRA</name>
<comment type="caution">
    <text evidence="15">The sequence shown here is derived from an EMBL/GenBank/DDBJ whole genome shotgun (WGS) entry which is preliminary data.</text>
</comment>
<evidence type="ECO:0000313" key="16">
    <source>
        <dbReference type="Proteomes" id="UP001165085"/>
    </source>
</evidence>
<feature type="compositionally biased region" description="Basic residues" evidence="12">
    <location>
        <begin position="708"/>
        <end position="718"/>
    </location>
</feature>
<evidence type="ECO:0000256" key="6">
    <source>
        <dbReference type="ARBA" id="ARBA00022801"/>
    </source>
</evidence>
<dbReference type="Pfam" id="PF22527">
    <property type="entry name" value="DEXQc_Suv3"/>
    <property type="match status" value="1"/>
</dbReference>
<dbReference type="PANTHER" id="PTHR12131:SF1">
    <property type="entry name" value="ATP-DEPENDENT RNA HELICASE SUPV3L1, MITOCHONDRIAL-RELATED"/>
    <property type="match status" value="1"/>
</dbReference>
<comment type="subcellular location">
    <subcellularLocation>
        <location evidence="3">Mitochondrion matrix</location>
    </subcellularLocation>
</comment>
<dbReference type="GO" id="GO:0016787">
    <property type="term" value="F:hydrolase activity"/>
    <property type="evidence" value="ECO:0007669"/>
    <property type="project" value="UniProtKB-KW"/>
</dbReference>
<evidence type="ECO:0000256" key="10">
    <source>
        <dbReference type="ARBA" id="ARBA00023128"/>
    </source>
</evidence>
<evidence type="ECO:0000256" key="8">
    <source>
        <dbReference type="ARBA" id="ARBA00022840"/>
    </source>
</evidence>
<keyword evidence="16" id="KW-1185">Reference proteome</keyword>
<keyword evidence="5" id="KW-0547">Nucleotide-binding</keyword>
<evidence type="ECO:0000256" key="2">
    <source>
        <dbReference type="ARBA" id="ARBA00001946"/>
    </source>
</evidence>
<dbReference type="CDD" id="cd18805">
    <property type="entry name" value="SF2_C_suv3"/>
    <property type="match status" value="1"/>
</dbReference>
<dbReference type="GO" id="GO:0005759">
    <property type="term" value="C:mitochondrial matrix"/>
    <property type="evidence" value="ECO:0007669"/>
    <property type="project" value="UniProtKB-SubCell"/>
</dbReference>
<dbReference type="AlphaFoldDB" id="A0A9W7A8N7"/>
<evidence type="ECO:0000256" key="3">
    <source>
        <dbReference type="ARBA" id="ARBA00004305"/>
    </source>
</evidence>
<dbReference type="InterPro" id="IPR022192">
    <property type="entry name" value="SUV3_C"/>
</dbReference>
<reference evidence="16" key="1">
    <citation type="journal article" date="2023" name="Commun. Biol.">
        <title>Genome analysis of Parmales, the sister group of diatoms, reveals the evolutionary specialization of diatoms from phago-mixotrophs to photoautotrophs.</title>
        <authorList>
            <person name="Ban H."/>
            <person name="Sato S."/>
            <person name="Yoshikawa S."/>
            <person name="Yamada K."/>
            <person name="Nakamura Y."/>
            <person name="Ichinomiya M."/>
            <person name="Sato N."/>
            <person name="Blanc-Mathieu R."/>
            <person name="Endo H."/>
            <person name="Kuwata A."/>
            <person name="Ogata H."/>
        </authorList>
    </citation>
    <scope>NUCLEOTIDE SEQUENCE [LARGE SCALE GENOMIC DNA]</scope>
    <source>
        <strain evidence="16">NIES 3701</strain>
    </source>
</reference>
<proteinExistence type="predicted"/>
<dbReference type="OrthoDB" id="6692397at2759"/>
<dbReference type="GO" id="GO:0000965">
    <property type="term" value="P:mitochondrial RNA 3'-end processing"/>
    <property type="evidence" value="ECO:0007669"/>
    <property type="project" value="TreeGrafter"/>
</dbReference>
<keyword evidence="7" id="KW-0347">Helicase</keyword>
<dbReference type="Pfam" id="PF00271">
    <property type="entry name" value="Helicase_C"/>
    <property type="match status" value="1"/>
</dbReference>
<dbReference type="CDD" id="cd17913">
    <property type="entry name" value="DEXQc_Suv3"/>
    <property type="match status" value="1"/>
</dbReference>
<keyword evidence="9" id="KW-0809">Transit peptide</keyword>
<comment type="cofactor">
    <cofactor evidence="1">
        <name>Mn(2+)</name>
        <dbReference type="ChEBI" id="CHEBI:29035"/>
    </cofactor>
</comment>
<dbReference type="InterPro" id="IPR044774">
    <property type="entry name" value="Suv3_DEXQc"/>
</dbReference>
<organism evidence="15 16">
    <name type="scientific">Triparma strigata</name>
    <dbReference type="NCBI Taxonomy" id="1606541"/>
    <lineage>
        <taxon>Eukaryota</taxon>
        <taxon>Sar</taxon>
        <taxon>Stramenopiles</taxon>
        <taxon>Ochrophyta</taxon>
        <taxon>Bolidophyceae</taxon>
        <taxon>Parmales</taxon>
        <taxon>Triparmaceae</taxon>
        <taxon>Triparma</taxon>
    </lineage>
</organism>
<dbReference type="PROSITE" id="PS51194">
    <property type="entry name" value="HELICASE_CTER"/>
    <property type="match status" value="1"/>
</dbReference>
<dbReference type="FunFam" id="3.40.50.300:FF:000957">
    <property type="entry name" value="ATP-dependent RNA helicase SUV3L, mitochondrial"/>
    <property type="match status" value="1"/>
</dbReference>
<dbReference type="GO" id="GO:0005524">
    <property type="term" value="F:ATP binding"/>
    <property type="evidence" value="ECO:0007669"/>
    <property type="project" value="UniProtKB-KW"/>
</dbReference>
<dbReference type="Gene3D" id="1.20.272.40">
    <property type="match status" value="1"/>
</dbReference>
<evidence type="ECO:0000256" key="4">
    <source>
        <dbReference type="ARBA" id="ARBA00012552"/>
    </source>
</evidence>
<dbReference type="EC" id="3.6.4.13" evidence="4"/>
<evidence type="ECO:0000259" key="14">
    <source>
        <dbReference type="PROSITE" id="PS51194"/>
    </source>
</evidence>
<evidence type="ECO:0000256" key="11">
    <source>
        <dbReference type="ARBA" id="ARBA00047984"/>
    </source>
</evidence>
<keyword evidence="6" id="KW-0378">Hydrolase</keyword>
<comment type="cofactor">
    <cofactor evidence="2">
        <name>Mg(2+)</name>
        <dbReference type="ChEBI" id="CHEBI:18420"/>
    </cofactor>
</comment>
<evidence type="ECO:0000256" key="12">
    <source>
        <dbReference type="SAM" id="MobiDB-lite"/>
    </source>
</evidence>
<evidence type="ECO:0000256" key="9">
    <source>
        <dbReference type="ARBA" id="ARBA00022946"/>
    </source>
</evidence>
<dbReference type="Gene3D" id="1.20.58.1080">
    <property type="match status" value="1"/>
</dbReference>
<dbReference type="InterPro" id="IPR027417">
    <property type="entry name" value="P-loop_NTPase"/>
</dbReference>